<proteinExistence type="predicted"/>
<feature type="domain" description="AMP-dependent synthetase/ligase" evidence="5">
    <location>
        <begin position="42"/>
        <end position="118"/>
    </location>
</feature>
<dbReference type="PANTHER" id="PTHR43272">
    <property type="entry name" value="LONG-CHAIN-FATTY-ACID--COA LIGASE"/>
    <property type="match status" value="1"/>
</dbReference>
<keyword evidence="1" id="KW-0436">Ligase</keyword>
<dbReference type="GO" id="GO:0004467">
    <property type="term" value="F:long-chain fatty acid-CoA ligase activity"/>
    <property type="evidence" value="ECO:0007669"/>
    <property type="project" value="UniProtKB-EC"/>
</dbReference>
<dbReference type="GO" id="GO:0016020">
    <property type="term" value="C:membrane"/>
    <property type="evidence" value="ECO:0007669"/>
    <property type="project" value="TreeGrafter"/>
</dbReference>
<keyword evidence="4" id="KW-0732">Signal</keyword>
<evidence type="ECO:0000313" key="6">
    <source>
        <dbReference type="Proteomes" id="UP000036681"/>
    </source>
</evidence>
<evidence type="ECO:0000259" key="5">
    <source>
        <dbReference type="Pfam" id="PF00501"/>
    </source>
</evidence>
<feature type="signal peptide" evidence="4">
    <location>
        <begin position="1"/>
        <end position="19"/>
    </location>
</feature>
<dbReference type="Proteomes" id="UP000036681">
    <property type="component" value="Unplaced"/>
</dbReference>
<dbReference type="SUPFAM" id="SSF56801">
    <property type="entry name" value="Acetyl-CoA synthetase-like"/>
    <property type="match status" value="1"/>
</dbReference>
<keyword evidence="2" id="KW-0276">Fatty acid metabolism</keyword>
<dbReference type="AlphaFoldDB" id="A0A0M3ITY0"/>
<dbReference type="WBParaSite" id="ALUE_0002220801-mRNA-1">
    <property type="protein sequence ID" value="ALUE_0002220801-mRNA-1"/>
    <property type="gene ID" value="ALUE_0002220801"/>
</dbReference>
<dbReference type="GO" id="GO:0005783">
    <property type="term" value="C:endoplasmic reticulum"/>
    <property type="evidence" value="ECO:0007669"/>
    <property type="project" value="TreeGrafter"/>
</dbReference>
<dbReference type="Pfam" id="PF00501">
    <property type="entry name" value="AMP-binding"/>
    <property type="match status" value="1"/>
</dbReference>
<evidence type="ECO:0000256" key="1">
    <source>
        <dbReference type="ARBA" id="ARBA00022598"/>
    </source>
</evidence>
<reference evidence="7" key="1">
    <citation type="submission" date="2017-02" db="UniProtKB">
        <authorList>
            <consortium name="WormBaseParasite"/>
        </authorList>
    </citation>
    <scope>IDENTIFICATION</scope>
</reference>
<name>A0A0M3ITY0_ASCLU</name>
<feature type="chain" id="PRO_5005657491" description="long-chain-fatty-acid--CoA ligase" evidence="4">
    <location>
        <begin position="20"/>
        <end position="126"/>
    </location>
</feature>
<sequence length="126" mass="14361">MAGFMTMIASLTAYWYISGSSYPKLKNNIDLKRQTKILKVIDRSKDLANGLYKLGNMPGQQTFLGIYSKNRPEWIISELAAYNYSNVVVSLYDTLGADARIFIVNQTGIKFIICDDEQKLKCKYKL</sequence>
<dbReference type="InterPro" id="IPR000873">
    <property type="entry name" value="AMP-dep_synth/lig_dom"/>
</dbReference>
<keyword evidence="2" id="KW-0443">Lipid metabolism</keyword>
<dbReference type="PANTHER" id="PTHR43272:SF107">
    <property type="entry name" value="LONG-CHAIN-FATTY-ACID--COA LIGASE 5"/>
    <property type="match status" value="1"/>
</dbReference>
<organism evidence="6 7">
    <name type="scientific">Ascaris lumbricoides</name>
    <name type="common">Giant roundworm</name>
    <dbReference type="NCBI Taxonomy" id="6252"/>
    <lineage>
        <taxon>Eukaryota</taxon>
        <taxon>Metazoa</taxon>
        <taxon>Ecdysozoa</taxon>
        <taxon>Nematoda</taxon>
        <taxon>Chromadorea</taxon>
        <taxon>Rhabditida</taxon>
        <taxon>Spirurina</taxon>
        <taxon>Ascaridomorpha</taxon>
        <taxon>Ascaridoidea</taxon>
        <taxon>Ascarididae</taxon>
        <taxon>Ascaris</taxon>
    </lineage>
</organism>
<accession>A0A0M3ITY0</accession>
<keyword evidence="6" id="KW-1185">Reference proteome</keyword>
<evidence type="ECO:0000313" key="7">
    <source>
        <dbReference type="WBParaSite" id="ALUE_0002220801-mRNA-1"/>
    </source>
</evidence>
<dbReference type="EC" id="6.2.1.3" evidence="3"/>
<evidence type="ECO:0000256" key="2">
    <source>
        <dbReference type="ARBA" id="ARBA00022832"/>
    </source>
</evidence>
<evidence type="ECO:0000256" key="4">
    <source>
        <dbReference type="SAM" id="SignalP"/>
    </source>
</evidence>
<protein>
    <recommendedName>
        <fullName evidence="3">long-chain-fatty-acid--CoA ligase</fullName>
        <ecNumber evidence="3">6.2.1.3</ecNumber>
    </recommendedName>
</protein>
<evidence type="ECO:0000256" key="3">
    <source>
        <dbReference type="ARBA" id="ARBA00026121"/>
    </source>
</evidence>
<dbReference type="InterPro" id="IPR042099">
    <property type="entry name" value="ANL_N_sf"/>
</dbReference>
<dbReference type="Gene3D" id="3.40.50.12780">
    <property type="entry name" value="N-terminal domain of ligase-like"/>
    <property type="match status" value="1"/>
</dbReference>